<protein>
    <submittedName>
        <fullName evidence="8">Hydroxyacid dehydrogenase</fullName>
    </submittedName>
</protein>
<evidence type="ECO:0000313" key="9">
    <source>
        <dbReference type="Proteomes" id="UP000430975"/>
    </source>
</evidence>
<reference evidence="8 9" key="1">
    <citation type="submission" date="2019-11" db="EMBL/GenBank/DDBJ databases">
        <title>Characterisation of Fundicoccus ignavus gen. nov. sp. nov., a novel genus of the family Aerococcaceae isolated from bulk tank milk.</title>
        <authorList>
            <person name="Siebert A."/>
            <person name="Huptas C."/>
            <person name="Wenning M."/>
            <person name="Scherer S."/>
            <person name="Doll E.V."/>
        </authorList>
    </citation>
    <scope>NUCLEOTIDE SEQUENCE [LARGE SCALE GENOMIC DNA]</scope>
    <source>
        <strain evidence="8 9">WS4759</strain>
    </source>
</reference>
<evidence type="ECO:0000256" key="3">
    <source>
        <dbReference type="ARBA" id="ARBA00023002"/>
    </source>
</evidence>
<evidence type="ECO:0000256" key="4">
    <source>
        <dbReference type="ARBA" id="ARBA00023027"/>
    </source>
</evidence>
<evidence type="ECO:0000256" key="1">
    <source>
        <dbReference type="ARBA" id="ARBA00005854"/>
    </source>
</evidence>
<dbReference type="InterPro" id="IPR036291">
    <property type="entry name" value="NAD(P)-bd_dom_sf"/>
</dbReference>
<evidence type="ECO:0000259" key="7">
    <source>
        <dbReference type="Pfam" id="PF02826"/>
    </source>
</evidence>
<organism evidence="8 9">
    <name type="scientific">Fundicoccus ignavus</name>
    <dbReference type="NCBI Taxonomy" id="2664442"/>
    <lineage>
        <taxon>Bacteria</taxon>
        <taxon>Bacillati</taxon>
        <taxon>Bacillota</taxon>
        <taxon>Bacilli</taxon>
        <taxon>Lactobacillales</taxon>
        <taxon>Aerococcaceae</taxon>
        <taxon>Fundicoccus</taxon>
    </lineage>
</organism>
<evidence type="ECO:0000313" key="8">
    <source>
        <dbReference type="EMBL" id="MRI85800.1"/>
    </source>
</evidence>
<dbReference type="Pfam" id="PF00389">
    <property type="entry name" value="2-Hacid_dh"/>
    <property type="match status" value="1"/>
</dbReference>
<feature type="domain" description="D-isomer specific 2-hydroxyacid dehydrogenase catalytic" evidence="6">
    <location>
        <begin position="18"/>
        <end position="326"/>
    </location>
</feature>
<dbReference type="InterPro" id="IPR006139">
    <property type="entry name" value="D-isomer_2_OHA_DH_cat_dom"/>
</dbReference>
<keyword evidence="3 5" id="KW-0560">Oxidoreductase</keyword>
<dbReference type="EMBL" id="WJQS01000006">
    <property type="protein sequence ID" value="MRI85800.1"/>
    <property type="molecule type" value="Genomic_DNA"/>
</dbReference>
<keyword evidence="2" id="KW-0028">Amino-acid biosynthesis</keyword>
<dbReference type="GO" id="GO:0016616">
    <property type="term" value="F:oxidoreductase activity, acting on the CH-OH group of donors, NAD or NADP as acceptor"/>
    <property type="evidence" value="ECO:0007669"/>
    <property type="project" value="InterPro"/>
</dbReference>
<dbReference type="GO" id="GO:0051287">
    <property type="term" value="F:NAD binding"/>
    <property type="evidence" value="ECO:0007669"/>
    <property type="project" value="InterPro"/>
</dbReference>
<evidence type="ECO:0000256" key="2">
    <source>
        <dbReference type="ARBA" id="ARBA00022605"/>
    </source>
</evidence>
<keyword evidence="9" id="KW-1185">Reference proteome</keyword>
<dbReference type="PROSITE" id="PS00065">
    <property type="entry name" value="D_2_HYDROXYACID_DH_1"/>
    <property type="match status" value="1"/>
</dbReference>
<dbReference type="Gene3D" id="3.40.50.720">
    <property type="entry name" value="NAD(P)-binding Rossmann-like Domain"/>
    <property type="match status" value="2"/>
</dbReference>
<proteinExistence type="inferred from homology"/>
<dbReference type="InterPro" id="IPR029752">
    <property type="entry name" value="D-isomer_DH_CS1"/>
</dbReference>
<accession>A0A6I2GDB9</accession>
<dbReference type="PANTHER" id="PTHR42789">
    <property type="entry name" value="D-ISOMER SPECIFIC 2-HYDROXYACID DEHYDROGENASE FAMILY PROTEIN (AFU_ORTHOLOGUE AFUA_6G10090)"/>
    <property type="match status" value="1"/>
</dbReference>
<dbReference type="Pfam" id="PF02826">
    <property type="entry name" value="2-Hacid_dh_C"/>
    <property type="match status" value="1"/>
</dbReference>
<dbReference type="Proteomes" id="UP000430975">
    <property type="component" value="Unassembled WGS sequence"/>
</dbReference>
<gene>
    <name evidence="8" type="ORF">GIY09_07965</name>
</gene>
<evidence type="ECO:0000256" key="5">
    <source>
        <dbReference type="RuleBase" id="RU003719"/>
    </source>
</evidence>
<evidence type="ECO:0000259" key="6">
    <source>
        <dbReference type="Pfam" id="PF00389"/>
    </source>
</evidence>
<dbReference type="GO" id="GO:0008652">
    <property type="term" value="P:amino acid biosynthetic process"/>
    <property type="evidence" value="ECO:0007669"/>
    <property type="project" value="UniProtKB-KW"/>
</dbReference>
<comment type="similarity">
    <text evidence="1 5">Belongs to the D-isomer specific 2-hydroxyacid dehydrogenase family.</text>
</comment>
<feature type="domain" description="D-isomer specific 2-hydroxyacid dehydrogenase NAD-binding" evidence="7">
    <location>
        <begin position="118"/>
        <end position="295"/>
    </location>
</feature>
<dbReference type="CDD" id="cd12177">
    <property type="entry name" value="2-Hacid_dh_12"/>
    <property type="match status" value="1"/>
</dbReference>
<dbReference type="AlphaFoldDB" id="A0A6I2GDB9"/>
<dbReference type="InterPro" id="IPR006140">
    <property type="entry name" value="D-isomer_DH_NAD-bd"/>
</dbReference>
<dbReference type="SUPFAM" id="SSF51735">
    <property type="entry name" value="NAD(P)-binding Rossmann-fold domains"/>
    <property type="match status" value="1"/>
</dbReference>
<dbReference type="InterPro" id="IPR050857">
    <property type="entry name" value="D-2-hydroxyacid_DH"/>
</dbReference>
<dbReference type="SUPFAM" id="SSF52283">
    <property type="entry name" value="Formate/glycerate dehydrogenase catalytic domain-like"/>
    <property type="match status" value="1"/>
</dbReference>
<comment type="caution">
    <text evidence="8">The sequence shown here is derived from an EMBL/GenBank/DDBJ whole genome shotgun (WGS) entry which is preliminary data.</text>
</comment>
<dbReference type="RefSeq" id="WP_153863666.1">
    <property type="nucleotide sequence ID" value="NZ_WJQS01000006.1"/>
</dbReference>
<sequence length="334" mass="36755">MSNEHRIAIVNSSSFGKIFPDHLERLNKLGEVKSFNVDSEIDGKSLAETLNGFNVIISSVTPFFTQEFFEHKDELKLISRHGIGYNNIDLEAAKEHDTIVSIVPALVERDAVAENNVTNLLSVMRQTAPAAQRVLDDKWEERAEFVGHGLSGKKVGVIGVGNIGSRVVEILNYGFRCEVMAYDPYKSAMELEQFGARKVEELDELLENADVIALCASLNEGNYHMLSEAQFGKMKDNVYLSNTARGALIKEEALVAALESGKVAGFATDVLEEEPGRANHPYLSFKNVLMTPHTSAYTMECLEGMGDKCVTDCEDIVQGKLPGTAVQATSRYVN</sequence>
<dbReference type="PANTHER" id="PTHR42789:SF1">
    <property type="entry name" value="D-ISOMER SPECIFIC 2-HYDROXYACID DEHYDROGENASE FAMILY PROTEIN (AFU_ORTHOLOGUE AFUA_6G10090)"/>
    <property type="match status" value="1"/>
</dbReference>
<keyword evidence="4" id="KW-0520">NAD</keyword>
<name>A0A6I2GDB9_9LACT</name>